<feature type="transmembrane region" description="Helical" evidence="1">
    <location>
        <begin position="38"/>
        <end position="57"/>
    </location>
</feature>
<feature type="transmembrane region" description="Helical" evidence="1">
    <location>
        <begin position="241"/>
        <end position="267"/>
    </location>
</feature>
<evidence type="ECO:0000256" key="1">
    <source>
        <dbReference type="SAM" id="Phobius"/>
    </source>
</evidence>
<dbReference type="OrthoDB" id="2560628at2759"/>
<feature type="transmembrane region" description="Helical" evidence="1">
    <location>
        <begin position="193"/>
        <end position="214"/>
    </location>
</feature>
<keyword evidence="1" id="KW-0472">Membrane</keyword>
<dbReference type="Proteomes" id="UP000186955">
    <property type="component" value="Unassembled WGS sequence"/>
</dbReference>
<feature type="domain" description="DUF7702" evidence="2">
    <location>
        <begin position="4"/>
        <end position="265"/>
    </location>
</feature>
<protein>
    <recommendedName>
        <fullName evidence="2">DUF7702 domain-containing protein</fullName>
    </recommendedName>
</protein>
<feature type="transmembrane region" description="Helical" evidence="1">
    <location>
        <begin position="159"/>
        <end position="181"/>
    </location>
</feature>
<dbReference type="PANTHER" id="PTHR42109:SF2">
    <property type="entry name" value="INTEGRAL MEMBRANE PROTEIN"/>
    <property type="match status" value="1"/>
</dbReference>
<sequence length="276" mass="30165">MIAHEVLACLELAIYVGLLLPATFCTIHYVFKGQFGWLYLHAFVITKIAGPAIFISITEHSSPSSGLQIAAQILYQIALGPLMSATLSFVNISSKPDEDKYEHSYSPLAPLTQGTSLMILRLVHPIIICGLVLGIVSGIDRMPDSSTGIINSDKYDRGATFMKVSGALFLVAFAAICFGVIKLWKSRKALVTVSYYIVRSMVVVLPLLFLRILYSVLNSTNLDTTGHTGHTTKYNIMNGSWVIYLILGLIPQATIITVYIGSGVFAWMKVRRGTGV</sequence>
<gene>
    <name evidence="3" type="ORF">PENSUB_11731</name>
</gene>
<dbReference type="InterPro" id="IPR056119">
    <property type="entry name" value="DUF7702"/>
</dbReference>
<dbReference type="EMBL" id="MNBE01000719">
    <property type="protein sequence ID" value="OKO94464.1"/>
    <property type="molecule type" value="Genomic_DNA"/>
</dbReference>
<reference evidence="3 4" key="1">
    <citation type="submission" date="2016-10" db="EMBL/GenBank/DDBJ databases">
        <title>Genome sequence of the ascomycete fungus Penicillium subrubescens.</title>
        <authorList>
            <person name="De Vries R.P."/>
            <person name="Peng M."/>
            <person name="Dilokpimol A."/>
            <person name="Hilden K."/>
            <person name="Makela M.R."/>
            <person name="Grigoriev I."/>
            <person name="Riley R."/>
            <person name="Granchi Z."/>
        </authorList>
    </citation>
    <scope>NUCLEOTIDE SEQUENCE [LARGE SCALE GENOMIC DNA]</scope>
    <source>
        <strain evidence="3 4">CBS 132785</strain>
    </source>
</reference>
<evidence type="ECO:0000313" key="3">
    <source>
        <dbReference type="EMBL" id="OKO94464.1"/>
    </source>
</evidence>
<name>A0A1Q5T2J2_9EURO</name>
<keyword evidence="4" id="KW-1185">Reference proteome</keyword>
<comment type="caution">
    <text evidence="3">The sequence shown here is derived from an EMBL/GenBank/DDBJ whole genome shotgun (WGS) entry which is preliminary data.</text>
</comment>
<proteinExistence type="predicted"/>
<keyword evidence="1" id="KW-0812">Transmembrane</keyword>
<feature type="transmembrane region" description="Helical" evidence="1">
    <location>
        <begin position="69"/>
        <end position="90"/>
    </location>
</feature>
<dbReference type="AlphaFoldDB" id="A0A1Q5T2J2"/>
<accession>A0A1Q5T2J2</accession>
<organism evidence="3 4">
    <name type="scientific">Penicillium subrubescens</name>
    <dbReference type="NCBI Taxonomy" id="1316194"/>
    <lineage>
        <taxon>Eukaryota</taxon>
        <taxon>Fungi</taxon>
        <taxon>Dikarya</taxon>
        <taxon>Ascomycota</taxon>
        <taxon>Pezizomycotina</taxon>
        <taxon>Eurotiomycetes</taxon>
        <taxon>Eurotiomycetidae</taxon>
        <taxon>Eurotiales</taxon>
        <taxon>Aspergillaceae</taxon>
        <taxon>Penicillium</taxon>
    </lineage>
</organism>
<keyword evidence="1" id="KW-1133">Transmembrane helix</keyword>
<dbReference type="PANTHER" id="PTHR42109">
    <property type="entry name" value="UNPLACED GENOMIC SCAFFOLD UM_SCAF_CONTIG_1.265, WHOLE GENOME SHOTGUN SEQUENCE"/>
    <property type="match status" value="1"/>
</dbReference>
<evidence type="ECO:0000313" key="4">
    <source>
        <dbReference type="Proteomes" id="UP000186955"/>
    </source>
</evidence>
<feature type="transmembrane region" description="Helical" evidence="1">
    <location>
        <begin position="12"/>
        <end position="31"/>
    </location>
</feature>
<feature type="transmembrane region" description="Helical" evidence="1">
    <location>
        <begin position="119"/>
        <end position="139"/>
    </location>
</feature>
<evidence type="ECO:0000259" key="2">
    <source>
        <dbReference type="Pfam" id="PF24800"/>
    </source>
</evidence>
<dbReference type="Pfam" id="PF24800">
    <property type="entry name" value="DUF7702"/>
    <property type="match status" value="1"/>
</dbReference>